<dbReference type="AlphaFoldDB" id="A0AAU9TFH5"/>
<name>A0AAU9TFH5_EUPED</name>
<sequence length="124" mass="13698">MKIINDILRKEYLTHLSEHPEVCLLGGGVASGDVLLIISLDLANAFNSFPVKTIVEAPKSHEVPHFFKGCRRHTSGKERSSERRATVGFIDIASALAFHRAPSWKRHCGTSTLTGCCGHLYRPD</sequence>
<gene>
    <name evidence="1" type="ORF">EEDITHA_LOCUS1030</name>
</gene>
<dbReference type="Proteomes" id="UP001153954">
    <property type="component" value="Unassembled WGS sequence"/>
</dbReference>
<organism evidence="1 2">
    <name type="scientific">Euphydryas editha</name>
    <name type="common">Edith's checkerspot</name>
    <dbReference type="NCBI Taxonomy" id="104508"/>
    <lineage>
        <taxon>Eukaryota</taxon>
        <taxon>Metazoa</taxon>
        <taxon>Ecdysozoa</taxon>
        <taxon>Arthropoda</taxon>
        <taxon>Hexapoda</taxon>
        <taxon>Insecta</taxon>
        <taxon>Pterygota</taxon>
        <taxon>Neoptera</taxon>
        <taxon>Endopterygota</taxon>
        <taxon>Lepidoptera</taxon>
        <taxon>Glossata</taxon>
        <taxon>Ditrysia</taxon>
        <taxon>Papilionoidea</taxon>
        <taxon>Nymphalidae</taxon>
        <taxon>Nymphalinae</taxon>
        <taxon>Euphydryas</taxon>
    </lineage>
</organism>
<evidence type="ECO:0000313" key="2">
    <source>
        <dbReference type="Proteomes" id="UP001153954"/>
    </source>
</evidence>
<dbReference type="EMBL" id="CAKOGL010000003">
    <property type="protein sequence ID" value="CAH2084471.1"/>
    <property type="molecule type" value="Genomic_DNA"/>
</dbReference>
<accession>A0AAU9TFH5</accession>
<keyword evidence="2" id="KW-1185">Reference proteome</keyword>
<proteinExistence type="predicted"/>
<reference evidence="1" key="1">
    <citation type="submission" date="2022-03" db="EMBL/GenBank/DDBJ databases">
        <authorList>
            <person name="Tunstrom K."/>
        </authorList>
    </citation>
    <scope>NUCLEOTIDE SEQUENCE</scope>
</reference>
<evidence type="ECO:0000313" key="1">
    <source>
        <dbReference type="EMBL" id="CAH2084471.1"/>
    </source>
</evidence>
<comment type="caution">
    <text evidence="1">The sequence shown here is derived from an EMBL/GenBank/DDBJ whole genome shotgun (WGS) entry which is preliminary data.</text>
</comment>
<protein>
    <submittedName>
        <fullName evidence="1">Uncharacterized protein</fullName>
    </submittedName>
</protein>